<proteinExistence type="predicted"/>
<keyword evidence="2" id="KW-1133">Transmembrane helix</keyword>
<dbReference type="STRING" id="5539.A0A3E2HGS0"/>
<evidence type="ECO:0000256" key="2">
    <source>
        <dbReference type="SAM" id="Phobius"/>
    </source>
</evidence>
<protein>
    <recommendedName>
        <fullName evidence="3">Thioesterase domain-containing protein</fullName>
    </recommendedName>
</protein>
<dbReference type="PANTHER" id="PTHR47260">
    <property type="entry name" value="UPF0644 PROTEIN PB2B4.06"/>
    <property type="match status" value="1"/>
</dbReference>
<dbReference type="SUPFAM" id="SSF54637">
    <property type="entry name" value="Thioesterase/thiol ester dehydrase-isomerase"/>
    <property type="match status" value="1"/>
</dbReference>
<keyword evidence="5" id="KW-1185">Reference proteome</keyword>
<feature type="non-terminal residue" evidence="4">
    <location>
        <position position="321"/>
    </location>
</feature>
<dbReference type="Gene3D" id="3.10.129.10">
    <property type="entry name" value="Hotdog Thioesterase"/>
    <property type="match status" value="1"/>
</dbReference>
<feature type="transmembrane region" description="Helical" evidence="2">
    <location>
        <begin position="102"/>
        <end position="120"/>
    </location>
</feature>
<dbReference type="AlphaFoldDB" id="A0A3E2HGS0"/>
<comment type="caution">
    <text evidence="4">The sequence shown here is derived from an EMBL/GenBank/DDBJ whole genome shotgun (WGS) entry which is preliminary data.</text>
</comment>
<dbReference type="OrthoDB" id="506431at2759"/>
<sequence>MIAPISFRATCAARNALLTASTKNNRCQILFQGRTSWILSSRLNQLQYPRKYSTPTNPTTPSAFPNPEVEPPRPTDLRSQLPSSPSQQPIPPNQKPKRSIRIYIYAAVFFIIGMSAGQYIRMVVAPPELPHPETPADRAMVEYLHKQAESLPLVKSLSSDPDWETWPSYQSLSFEERGPRLTTGALGGARGIGAYQRVFRNDSTGECVTVVWIGGAMSGWPGVVHGGLIATLLDEGLGRCAIALFPSKTGVTANLELNYEKPTLTNGFYVIRAKPMEGATERKAWIQGSLETIDGVVSVRSKALFVVPRKGLGLKVHETGF</sequence>
<feature type="compositionally biased region" description="Polar residues" evidence="1">
    <location>
        <begin position="49"/>
        <end position="63"/>
    </location>
</feature>
<reference evidence="4 5" key="1">
    <citation type="submission" date="2018-05" db="EMBL/GenBank/DDBJ databases">
        <title>Draft genome sequence of Scytalidium lignicola DSM 105466, a ubiquitous saprotrophic fungus.</title>
        <authorList>
            <person name="Buettner E."/>
            <person name="Gebauer A.M."/>
            <person name="Hofrichter M."/>
            <person name="Liers C."/>
            <person name="Kellner H."/>
        </authorList>
    </citation>
    <scope>NUCLEOTIDE SEQUENCE [LARGE SCALE GENOMIC DNA]</scope>
    <source>
        <strain evidence="4 5">DSM 105466</strain>
    </source>
</reference>
<evidence type="ECO:0000313" key="5">
    <source>
        <dbReference type="Proteomes" id="UP000258309"/>
    </source>
</evidence>
<dbReference type="OMA" id="GVQRAFW"/>
<dbReference type="InterPro" id="IPR052061">
    <property type="entry name" value="PTE-AB_protein"/>
</dbReference>
<dbReference type="EMBL" id="NCSJ02000051">
    <property type="protein sequence ID" value="RFU32599.1"/>
    <property type="molecule type" value="Genomic_DNA"/>
</dbReference>
<feature type="domain" description="Thioesterase" evidence="3">
    <location>
        <begin position="222"/>
        <end position="274"/>
    </location>
</feature>
<dbReference type="CDD" id="cd03443">
    <property type="entry name" value="PaaI_thioesterase"/>
    <property type="match status" value="1"/>
</dbReference>
<dbReference type="Proteomes" id="UP000258309">
    <property type="component" value="Unassembled WGS sequence"/>
</dbReference>
<gene>
    <name evidence="4" type="ORF">B7463_g3739</name>
</gene>
<evidence type="ECO:0000313" key="4">
    <source>
        <dbReference type="EMBL" id="RFU32599.1"/>
    </source>
</evidence>
<dbReference type="InterPro" id="IPR029069">
    <property type="entry name" value="HotDog_dom_sf"/>
</dbReference>
<organism evidence="4 5">
    <name type="scientific">Scytalidium lignicola</name>
    <name type="common">Hyphomycete</name>
    <dbReference type="NCBI Taxonomy" id="5539"/>
    <lineage>
        <taxon>Eukaryota</taxon>
        <taxon>Fungi</taxon>
        <taxon>Dikarya</taxon>
        <taxon>Ascomycota</taxon>
        <taxon>Pezizomycotina</taxon>
        <taxon>Leotiomycetes</taxon>
        <taxon>Leotiomycetes incertae sedis</taxon>
        <taxon>Scytalidium</taxon>
    </lineage>
</organism>
<dbReference type="InterPro" id="IPR006683">
    <property type="entry name" value="Thioestr_dom"/>
</dbReference>
<accession>A0A3E2HGS0</accession>
<keyword evidence="2" id="KW-0472">Membrane</keyword>
<dbReference type="PANTHER" id="PTHR47260:SF1">
    <property type="entry name" value="UPF0644 PROTEIN PB2B4.06"/>
    <property type="match status" value="1"/>
</dbReference>
<evidence type="ECO:0000259" key="3">
    <source>
        <dbReference type="Pfam" id="PF03061"/>
    </source>
</evidence>
<feature type="non-terminal residue" evidence="4">
    <location>
        <position position="1"/>
    </location>
</feature>
<feature type="region of interest" description="Disordered" evidence="1">
    <location>
        <begin position="49"/>
        <end position="95"/>
    </location>
</feature>
<name>A0A3E2HGS0_SCYLI</name>
<dbReference type="Pfam" id="PF03061">
    <property type="entry name" value="4HBT"/>
    <property type="match status" value="1"/>
</dbReference>
<keyword evidence="2" id="KW-0812">Transmembrane</keyword>
<evidence type="ECO:0000256" key="1">
    <source>
        <dbReference type="SAM" id="MobiDB-lite"/>
    </source>
</evidence>